<dbReference type="InterPro" id="IPR042272">
    <property type="entry name" value="ATP12_ATP_synth-F1-assembly_N"/>
</dbReference>
<gene>
    <name evidence="4" type="ORF">SAMN04488047_11237</name>
</gene>
<proteinExistence type="inferred from homology"/>
<evidence type="ECO:0000256" key="2">
    <source>
        <dbReference type="ARBA" id="ARBA00022946"/>
    </source>
</evidence>
<sequence>MADWAAKRFWKDVTVHEEPEGFSVRLDGRPVRTPAKTPLVVPTRPMAEAVAGEWDAQDEKIEPLKMPTTRSANAALDKVAPQRQAVVEMIAAFGETDLLCYRAETPEALAERQAQAWDPLLDWADETFGARLTLVAGVMPVAQPAEATARLTRQMEGMSDFHLAAFHDLVGLTGSMVLGLAVAQAVRTPQEAWDLSRIDEDWQAEQWGRDAEAEAFAEQKRDSFLHAERFFRLAER</sequence>
<dbReference type="RefSeq" id="WP_093423307.1">
    <property type="nucleotide sequence ID" value="NZ_FOXA01000012.1"/>
</dbReference>
<dbReference type="GO" id="GO:0043461">
    <property type="term" value="P:proton-transporting ATP synthase complex assembly"/>
    <property type="evidence" value="ECO:0007669"/>
    <property type="project" value="InterPro"/>
</dbReference>
<dbReference type="Proteomes" id="UP000199356">
    <property type="component" value="Unassembled WGS sequence"/>
</dbReference>
<organism evidence="4 5">
    <name type="scientific">Tranquillimonas alkanivorans</name>
    <dbReference type="NCBI Taxonomy" id="441119"/>
    <lineage>
        <taxon>Bacteria</taxon>
        <taxon>Pseudomonadati</taxon>
        <taxon>Pseudomonadota</taxon>
        <taxon>Alphaproteobacteria</taxon>
        <taxon>Rhodobacterales</taxon>
        <taxon>Roseobacteraceae</taxon>
        <taxon>Tranquillimonas</taxon>
    </lineage>
</organism>
<keyword evidence="2" id="KW-0809">Transit peptide</keyword>
<name>A0A1I5SXB4_9RHOB</name>
<dbReference type="Gene3D" id="3.30.2180.10">
    <property type="entry name" value="ATP12-like"/>
    <property type="match status" value="1"/>
</dbReference>
<dbReference type="InterPro" id="IPR023335">
    <property type="entry name" value="ATP12_ortho_dom_sf"/>
</dbReference>
<dbReference type="InterPro" id="IPR011419">
    <property type="entry name" value="ATP12_ATP_synth-F1-assembly"/>
</dbReference>
<comment type="similarity">
    <text evidence="1">Belongs to the ATP12 family.</text>
</comment>
<dbReference type="STRING" id="441119.SAMN04488047_11237"/>
<reference evidence="4 5" key="1">
    <citation type="submission" date="2016-10" db="EMBL/GenBank/DDBJ databases">
        <authorList>
            <person name="de Groot N.N."/>
        </authorList>
    </citation>
    <scope>NUCLEOTIDE SEQUENCE [LARGE SCALE GENOMIC DNA]</scope>
    <source>
        <strain evidence="4 5">DSM 19547</strain>
    </source>
</reference>
<dbReference type="PANTHER" id="PTHR21013">
    <property type="entry name" value="ATP SYNTHASE MITOCHONDRIAL F1 COMPLEX ASSEMBLY FACTOR 2/ATP12 PROTEIN, MITOCHONDRIAL PRECURSOR"/>
    <property type="match status" value="1"/>
</dbReference>
<keyword evidence="3" id="KW-0143">Chaperone</keyword>
<evidence type="ECO:0000256" key="3">
    <source>
        <dbReference type="ARBA" id="ARBA00023186"/>
    </source>
</evidence>
<dbReference type="AlphaFoldDB" id="A0A1I5SXB4"/>
<evidence type="ECO:0000256" key="1">
    <source>
        <dbReference type="ARBA" id="ARBA00008231"/>
    </source>
</evidence>
<evidence type="ECO:0000313" key="5">
    <source>
        <dbReference type="Proteomes" id="UP000199356"/>
    </source>
</evidence>
<dbReference type="EMBL" id="FOXA01000012">
    <property type="protein sequence ID" value="SFP75358.1"/>
    <property type="molecule type" value="Genomic_DNA"/>
</dbReference>
<protein>
    <submittedName>
        <fullName evidence="4">Chaperone required for the assembly of the F1-ATPase</fullName>
    </submittedName>
</protein>
<dbReference type="Gene3D" id="1.10.3580.10">
    <property type="entry name" value="ATP12 ATPase"/>
    <property type="match status" value="1"/>
</dbReference>
<accession>A0A1I5SXB4</accession>
<dbReference type="SUPFAM" id="SSF160909">
    <property type="entry name" value="ATP12-like"/>
    <property type="match status" value="1"/>
</dbReference>
<dbReference type="PANTHER" id="PTHR21013:SF10">
    <property type="entry name" value="ATP SYNTHASE MITOCHONDRIAL F1 COMPLEX ASSEMBLY FACTOR 2"/>
    <property type="match status" value="1"/>
</dbReference>
<evidence type="ECO:0000313" key="4">
    <source>
        <dbReference type="EMBL" id="SFP75358.1"/>
    </source>
</evidence>
<keyword evidence="5" id="KW-1185">Reference proteome</keyword>
<dbReference type="Pfam" id="PF07542">
    <property type="entry name" value="ATP12"/>
    <property type="match status" value="1"/>
</dbReference>
<dbReference type="OrthoDB" id="9797825at2"/>